<organism evidence="2 3">
    <name type="scientific">Verminephrobacter eiseniae (strain EF01-2)</name>
    <dbReference type="NCBI Taxonomy" id="391735"/>
    <lineage>
        <taxon>Bacteria</taxon>
        <taxon>Pseudomonadati</taxon>
        <taxon>Pseudomonadota</taxon>
        <taxon>Betaproteobacteria</taxon>
        <taxon>Burkholderiales</taxon>
        <taxon>Comamonadaceae</taxon>
        <taxon>Verminephrobacter</taxon>
    </lineage>
</organism>
<proteinExistence type="predicted"/>
<evidence type="ECO:0000313" key="2">
    <source>
        <dbReference type="EMBL" id="ABM59794.1"/>
    </source>
</evidence>
<protein>
    <submittedName>
        <fullName evidence="2">Uncharacterized protein</fullName>
    </submittedName>
</protein>
<evidence type="ECO:0000313" key="3">
    <source>
        <dbReference type="Proteomes" id="UP000000374"/>
    </source>
</evidence>
<evidence type="ECO:0000256" key="1">
    <source>
        <dbReference type="SAM" id="MobiDB-lite"/>
    </source>
</evidence>
<dbReference type="KEGG" id="vei:Veis_4089"/>
<dbReference type="STRING" id="391735.Veis_4089"/>
<accession>A1WQ87</accession>
<feature type="compositionally biased region" description="Low complexity" evidence="1">
    <location>
        <begin position="33"/>
        <end position="42"/>
    </location>
</feature>
<dbReference type="Proteomes" id="UP000000374">
    <property type="component" value="Chromosome"/>
</dbReference>
<dbReference type="HOGENOM" id="CLU_1786095_0_0_4"/>
<sequence>MAWQNGGGLTQDVSWPEALAPLRCGQPAPGLTRPVAARNGPGAPAPGGDGQRPLAPYRNAGLLPRTGLAPCRIQYPAARPDRRCARLGAMTGAWPGTSVPWPAFCPGAGPWRLRVFRPSVVESRLCSYLPLLPKPRLHLPQAVAT</sequence>
<dbReference type="EMBL" id="CP000542">
    <property type="protein sequence ID" value="ABM59794.1"/>
    <property type="molecule type" value="Genomic_DNA"/>
</dbReference>
<feature type="region of interest" description="Disordered" evidence="1">
    <location>
        <begin position="29"/>
        <end position="59"/>
    </location>
</feature>
<gene>
    <name evidence="2" type="ordered locus">Veis_4089</name>
</gene>
<reference evidence="3" key="1">
    <citation type="submission" date="2006-12" db="EMBL/GenBank/DDBJ databases">
        <title>Complete sequence of chromosome 1 of Verminephrobacter eiseniae EF01-2.</title>
        <authorList>
            <person name="Copeland A."/>
            <person name="Lucas S."/>
            <person name="Lapidus A."/>
            <person name="Barry K."/>
            <person name="Detter J.C."/>
            <person name="Glavina del Rio T."/>
            <person name="Dalin E."/>
            <person name="Tice H."/>
            <person name="Pitluck S."/>
            <person name="Chertkov O."/>
            <person name="Brettin T."/>
            <person name="Bruce D."/>
            <person name="Han C."/>
            <person name="Tapia R."/>
            <person name="Gilna P."/>
            <person name="Schmutz J."/>
            <person name="Larimer F."/>
            <person name="Land M."/>
            <person name="Hauser L."/>
            <person name="Kyrpides N."/>
            <person name="Kim E."/>
            <person name="Stahl D."/>
            <person name="Richardson P."/>
        </authorList>
    </citation>
    <scope>NUCLEOTIDE SEQUENCE [LARGE SCALE GENOMIC DNA]</scope>
    <source>
        <strain evidence="3">EF01-2</strain>
    </source>
</reference>
<dbReference type="AlphaFoldDB" id="A1WQ87"/>
<keyword evidence="3" id="KW-1185">Reference proteome</keyword>
<name>A1WQ87_VEREI</name>